<dbReference type="EMBL" id="JARUPT010000469">
    <property type="protein sequence ID" value="KAK0371141.1"/>
    <property type="molecule type" value="Genomic_DNA"/>
</dbReference>
<name>A0ABQ9PH96_9PEZI</name>
<organism evidence="1 2">
    <name type="scientific">Colletotrichum limetticola</name>
    <dbReference type="NCBI Taxonomy" id="1209924"/>
    <lineage>
        <taxon>Eukaryota</taxon>
        <taxon>Fungi</taxon>
        <taxon>Dikarya</taxon>
        <taxon>Ascomycota</taxon>
        <taxon>Pezizomycotina</taxon>
        <taxon>Sordariomycetes</taxon>
        <taxon>Hypocreomycetidae</taxon>
        <taxon>Glomerellales</taxon>
        <taxon>Glomerellaceae</taxon>
        <taxon>Colletotrichum</taxon>
        <taxon>Colletotrichum acutatum species complex</taxon>
    </lineage>
</organism>
<dbReference type="Proteomes" id="UP001169217">
    <property type="component" value="Unassembled WGS sequence"/>
</dbReference>
<reference evidence="1" key="1">
    <citation type="submission" date="2023-04" db="EMBL/GenBank/DDBJ databases">
        <title>Colletotrichum limetticola genome sequence.</title>
        <authorList>
            <person name="Baroncelli R."/>
        </authorList>
    </citation>
    <scope>NUCLEOTIDE SEQUENCE</scope>
    <source>
        <strain evidence="1">KLA-Anderson</strain>
    </source>
</reference>
<evidence type="ECO:0000313" key="2">
    <source>
        <dbReference type="Proteomes" id="UP001169217"/>
    </source>
</evidence>
<proteinExistence type="predicted"/>
<sequence>MALLAGMAQSSVPSLLLPTHFGAAPVEVWRRA</sequence>
<gene>
    <name evidence="1" type="ORF">CLIM01_11497</name>
</gene>
<accession>A0ABQ9PH96</accession>
<protein>
    <submittedName>
        <fullName evidence="1">Uncharacterized protein</fullName>
    </submittedName>
</protein>
<comment type="caution">
    <text evidence="1">The sequence shown here is derived from an EMBL/GenBank/DDBJ whole genome shotgun (WGS) entry which is preliminary data.</text>
</comment>
<evidence type="ECO:0000313" key="1">
    <source>
        <dbReference type="EMBL" id="KAK0371141.1"/>
    </source>
</evidence>
<keyword evidence="2" id="KW-1185">Reference proteome</keyword>